<sequence length="334" mass="38357">MGLEMLWSQNYSMPFYPVTNQIPSYQIPMSKDCEVKAADLSQNLSTPLQVSAPFQLTAIADPIKVDELKNRIKVKLVEEDLWVRFEKVQLEMIITKGGRNLFPKLNFQIEGLEPENCYLFSIAFRRVGNEKYKFTKSEWVSAGHADEEFEQKEYPHVENARFPKGSEWMKSELSFAKLKLTNNQEGNVSKNAVVLRSMHKYCPVLIIYRFDPETSNFERLVDKEIKLATFIAVTAYQNQNVTKLKINNNPFAKGFREGGRKRSHPNEQTSPAKISPNAMFSPFMNPLTCFQNWYNPNALSNNFNNYYTQAFQAQNPMFASQAAASMFNAGFGLQ</sequence>
<dbReference type="WBParaSite" id="ES5_v2.g5634.t1">
    <property type="protein sequence ID" value="ES5_v2.g5634.t1"/>
    <property type="gene ID" value="ES5_v2.g5634"/>
</dbReference>
<reference evidence="2" key="1">
    <citation type="submission" date="2022-11" db="UniProtKB">
        <authorList>
            <consortium name="WormBaseParasite"/>
        </authorList>
    </citation>
    <scope>IDENTIFICATION</scope>
</reference>
<evidence type="ECO:0000313" key="2">
    <source>
        <dbReference type="WBParaSite" id="ES5_v2.g5634.t1"/>
    </source>
</evidence>
<organism evidence="1 2">
    <name type="scientific">Panagrolaimus sp. ES5</name>
    <dbReference type="NCBI Taxonomy" id="591445"/>
    <lineage>
        <taxon>Eukaryota</taxon>
        <taxon>Metazoa</taxon>
        <taxon>Ecdysozoa</taxon>
        <taxon>Nematoda</taxon>
        <taxon>Chromadorea</taxon>
        <taxon>Rhabditida</taxon>
        <taxon>Tylenchina</taxon>
        <taxon>Panagrolaimomorpha</taxon>
        <taxon>Panagrolaimoidea</taxon>
        <taxon>Panagrolaimidae</taxon>
        <taxon>Panagrolaimus</taxon>
    </lineage>
</organism>
<protein>
    <submittedName>
        <fullName evidence="2">T-box domain-containing protein</fullName>
    </submittedName>
</protein>
<evidence type="ECO:0000313" key="1">
    <source>
        <dbReference type="Proteomes" id="UP000887579"/>
    </source>
</evidence>
<dbReference type="Proteomes" id="UP000887579">
    <property type="component" value="Unplaced"/>
</dbReference>
<accession>A0AC34GNV1</accession>
<proteinExistence type="predicted"/>
<name>A0AC34GNV1_9BILA</name>